<dbReference type="Proteomes" id="UP000266313">
    <property type="component" value="Chromosome"/>
</dbReference>
<feature type="transmembrane region" description="Helical" evidence="8">
    <location>
        <begin position="383"/>
        <end position="402"/>
    </location>
</feature>
<evidence type="ECO:0000256" key="6">
    <source>
        <dbReference type="ARBA" id="ARBA00022989"/>
    </source>
</evidence>
<feature type="transmembrane region" description="Helical" evidence="8">
    <location>
        <begin position="135"/>
        <end position="154"/>
    </location>
</feature>
<dbReference type="GO" id="GO:0005886">
    <property type="term" value="C:plasma membrane"/>
    <property type="evidence" value="ECO:0007669"/>
    <property type="project" value="UniProtKB-SubCell"/>
</dbReference>
<dbReference type="KEGG" id="mmai:sS8_4388"/>
<reference evidence="10 11" key="1">
    <citation type="submission" date="2016-12" db="EMBL/GenBank/DDBJ databases">
        <title>Genome sequencing of Methylocaldum marinum.</title>
        <authorList>
            <person name="Takeuchi M."/>
            <person name="Kamagata Y."/>
            <person name="Hiraoka S."/>
            <person name="Oshima K."/>
            <person name="Hattori M."/>
            <person name="Iwasaki W."/>
        </authorList>
    </citation>
    <scope>NUCLEOTIDE SEQUENCE [LARGE SCALE GENOMIC DNA]</scope>
    <source>
        <strain evidence="10 11">S8</strain>
    </source>
</reference>
<feature type="transmembrane region" description="Helical" evidence="8">
    <location>
        <begin position="316"/>
        <end position="333"/>
    </location>
</feature>
<evidence type="ECO:0000256" key="3">
    <source>
        <dbReference type="ARBA" id="ARBA00022676"/>
    </source>
</evidence>
<name>A0A250KXA7_9GAMM</name>
<protein>
    <submittedName>
        <fullName evidence="10">PMT family glycosyltransferase, 4-amino-4-deoxy-L-arabinose transferase</fullName>
    </submittedName>
</protein>
<keyword evidence="11" id="KW-1185">Reference proteome</keyword>
<keyword evidence="4 10" id="KW-0808">Transferase</keyword>
<keyword evidence="7 8" id="KW-0472">Membrane</keyword>
<dbReference type="InterPro" id="IPR038731">
    <property type="entry name" value="RgtA/B/C-like"/>
</dbReference>
<evidence type="ECO:0000256" key="4">
    <source>
        <dbReference type="ARBA" id="ARBA00022679"/>
    </source>
</evidence>
<dbReference type="PANTHER" id="PTHR33908:SF3">
    <property type="entry name" value="UNDECAPRENYL PHOSPHATE-ALPHA-4-AMINO-4-DEOXY-L-ARABINOSE ARABINOSYL TRANSFERASE"/>
    <property type="match status" value="1"/>
</dbReference>
<gene>
    <name evidence="10" type="ORF">sS8_4388</name>
</gene>
<evidence type="ECO:0000256" key="5">
    <source>
        <dbReference type="ARBA" id="ARBA00022692"/>
    </source>
</evidence>
<dbReference type="RefSeq" id="WP_119631510.1">
    <property type="nucleotide sequence ID" value="NZ_AP017928.1"/>
</dbReference>
<dbReference type="EMBL" id="AP017928">
    <property type="protein sequence ID" value="BBA36318.1"/>
    <property type="molecule type" value="Genomic_DNA"/>
</dbReference>
<organism evidence="10 11">
    <name type="scientific">Methylocaldum marinum</name>
    <dbReference type="NCBI Taxonomy" id="1432792"/>
    <lineage>
        <taxon>Bacteria</taxon>
        <taxon>Pseudomonadati</taxon>
        <taxon>Pseudomonadota</taxon>
        <taxon>Gammaproteobacteria</taxon>
        <taxon>Methylococcales</taxon>
        <taxon>Methylococcaceae</taxon>
        <taxon>Methylocaldum</taxon>
    </lineage>
</organism>
<dbReference type="PANTHER" id="PTHR33908">
    <property type="entry name" value="MANNOSYLTRANSFERASE YKCB-RELATED"/>
    <property type="match status" value="1"/>
</dbReference>
<comment type="subcellular location">
    <subcellularLocation>
        <location evidence="1">Cell membrane</location>
        <topology evidence="1">Multi-pass membrane protein</topology>
    </subcellularLocation>
</comment>
<dbReference type="Pfam" id="PF13231">
    <property type="entry name" value="PMT_2"/>
    <property type="match status" value="1"/>
</dbReference>
<keyword evidence="6 8" id="KW-1133">Transmembrane helix</keyword>
<dbReference type="InterPro" id="IPR050297">
    <property type="entry name" value="LipidA_mod_glycosyltrf_83"/>
</dbReference>
<evidence type="ECO:0000256" key="7">
    <source>
        <dbReference type="ARBA" id="ARBA00023136"/>
    </source>
</evidence>
<feature type="domain" description="Glycosyltransferase RgtA/B/C/D-like" evidence="9">
    <location>
        <begin position="60"/>
        <end position="184"/>
    </location>
</feature>
<accession>A0A250KXA7</accession>
<evidence type="ECO:0000313" key="10">
    <source>
        <dbReference type="EMBL" id="BBA36318.1"/>
    </source>
</evidence>
<keyword evidence="3" id="KW-0328">Glycosyltransferase</keyword>
<dbReference type="GO" id="GO:0010041">
    <property type="term" value="P:response to iron(III) ion"/>
    <property type="evidence" value="ECO:0007669"/>
    <property type="project" value="TreeGrafter"/>
</dbReference>
<feature type="transmembrane region" description="Helical" evidence="8">
    <location>
        <begin position="112"/>
        <end position="129"/>
    </location>
</feature>
<evidence type="ECO:0000256" key="1">
    <source>
        <dbReference type="ARBA" id="ARBA00004651"/>
    </source>
</evidence>
<feature type="transmembrane region" description="Helical" evidence="8">
    <location>
        <begin position="6"/>
        <end position="24"/>
    </location>
</feature>
<keyword evidence="2" id="KW-1003">Cell membrane</keyword>
<sequence>MLDRLIARDYVLLWCVLVFSGFAFRPLMPVDETRVVSVAWEMWQRGDFLVPYLNGEPYSHKPPLFQWFIHLSWLVFGVNDWTPRWVGPLFGLANLVLTERLARRLWPELDSVSRLAPLILLGFGVWALWTTLTLYDMLVAFFALLGVLGILRAAREASYLGWLITALGIGGGVLSKGPIILLLILPVGLLAPWWMGRVPRRGWTGWYARMLGATVLGAAIALAWAIPAGLAGGDAYRRAIFWGQSVGRIADSFAHRRSWWWYGAILPVFLFPWIVWPSLGRNLCRWKGDLHLRFCVLHVVAVFVLLSLISAKQVHYLLPSLPIWALVFARAFGDPLAQIGLFGQRIFGSIVLGSGLALAFLPAAASAFGFAKADSTVVAVARASPVFALVLIIGLGAFLLLWRPGDSSRMVRGAVGAMIGMVLAAHLIYVEAARSHYDMRPMGARLAQLQAQGRSIAHWQKYSGDFQFVGRLKSPLETLSTREALSEWLAAHRGDYAVFVYRSSKAALEDSAEFAQPYRGSRRVGLWKASELLARPDVLDRLTD</sequence>
<feature type="transmembrane region" description="Helical" evidence="8">
    <location>
        <begin position="414"/>
        <end position="432"/>
    </location>
</feature>
<feature type="transmembrane region" description="Helical" evidence="8">
    <location>
        <begin position="291"/>
        <end position="309"/>
    </location>
</feature>
<keyword evidence="5 8" id="KW-0812">Transmembrane</keyword>
<dbReference type="OrthoDB" id="9775035at2"/>
<feature type="transmembrane region" description="Helical" evidence="8">
    <location>
        <begin position="345"/>
        <end position="371"/>
    </location>
</feature>
<feature type="transmembrane region" description="Helical" evidence="8">
    <location>
        <begin position="259"/>
        <end position="279"/>
    </location>
</feature>
<feature type="transmembrane region" description="Helical" evidence="8">
    <location>
        <begin position="161"/>
        <end position="194"/>
    </location>
</feature>
<dbReference type="GO" id="GO:0016763">
    <property type="term" value="F:pentosyltransferase activity"/>
    <property type="evidence" value="ECO:0007669"/>
    <property type="project" value="TreeGrafter"/>
</dbReference>
<dbReference type="AlphaFoldDB" id="A0A250KXA7"/>
<proteinExistence type="predicted"/>
<feature type="transmembrane region" description="Helical" evidence="8">
    <location>
        <begin position="206"/>
        <end position="230"/>
    </location>
</feature>
<evidence type="ECO:0000256" key="8">
    <source>
        <dbReference type="SAM" id="Phobius"/>
    </source>
</evidence>
<evidence type="ECO:0000313" key="11">
    <source>
        <dbReference type="Proteomes" id="UP000266313"/>
    </source>
</evidence>
<evidence type="ECO:0000256" key="2">
    <source>
        <dbReference type="ARBA" id="ARBA00022475"/>
    </source>
</evidence>
<dbReference type="GO" id="GO:0009103">
    <property type="term" value="P:lipopolysaccharide biosynthetic process"/>
    <property type="evidence" value="ECO:0007669"/>
    <property type="project" value="TreeGrafter"/>
</dbReference>
<evidence type="ECO:0000259" key="9">
    <source>
        <dbReference type="Pfam" id="PF13231"/>
    </source>
</evidence>